<proteinExistence type="predicted"/>
<dbReference type="Gene3D" id="1.10.10.60">
    <property type="entry name" value="Homeodomain-like"/>
    <property type="match status" value="1"/>
</dbReference>
<dbReference type="InterPro" id="IPR046532">
    <property type="entry name" value="DUF6597"/>
</dbReference>
<keyword evidence="3" id="KW-1185">Reference proteome</keyword>
<evidence type="ECO:0000313" key="2">
    <source>
        <dbReference type="EMBL" id="PIO42196.1"/>
    </source>
</evidence>
<dbReference type="Proteomes" id="UP000232163">
    <property type="component" value="Unassembled WGS sequence"/>
</dbReference>
<reference evidence="2 3" key="1">
    <citation type="journal article" date="2017" name="Int J Environ Stud">
        <title>Does the Miocene-Pliocene relict legume Oxytropis triphylla form nitrogen-fixing nodules with a combination of bacterial strains?</title>
        <authorList>
            <person name="Safronova V."/>
            <person name="Belimov A."/>
            <person name="Sazanova A."/>
            <person name="Kuznetsova I."/>
            <person name="Popova J."/>
            <person name="Andronov E."/>
            <person name="Verkhozina A."/>
            <person name="Tikhonovich I."/>
        </authorList>
    </citation>
    <scope>NUCLEOTIDE SEQUENCE [LARGE SCALE GENOMIC DNA]</scope>
    <source>
        <strain evidence="2 3">Tri-38</strain>
    </source>
</reference>
<dbReference type="Pfam" id="PF20240">
    <property type="entry name" value="DUF6597"/>
    <property type="match status" value="1"/>
</dbReference>
<dbReference type="AlphaFoldDB" id="A0A2N9VRS8"/>
<dbReference type="RefSeq" id="WP_099999995.1">
    <property type="nucleotide sequence ID" value="NZ_CP017940.1"/>
</dbReference>
<feature type="domain" description="DUF6597" evidence="1">
    <location>
        <begin position="21"/>
        <end position="106"/>
    </location>
</feature>
<comment type="caution">
    <text evidence="2">The sequence shown here is derived from an EMBL/GenBank/DDBJ whole genome shotgun (WGS) entry which is preliminary data.</text>
</comment>
<protein>
    <recommendedName>
        <fullName evidence="1">DUF6597 domain-containing protein</fullName>
    </recommendedName>
</protein>
<dbReference type="EMBL" id="MZMT01000053">
    <property type="protein sequence ID" value="PIO42196.1"/>
    <property type="molecule type" value="Genomic_DNA"/>
</dbReference>
<accession>A0A2N9VRS8</accession>
<evidence type="ECO:0000313" key="3">
    <source>
        <dbReference type="Proteomes" id="UP000232163"/>
    </source>
</evidence>
<evidence type="ECO:0000259" key="1">
    <source>
        <dbReference type="Pfam" id="PF20240"/>
    </source>
</evidence>
<organism evidence="2 3">
    <name type="scientific">Phyllobacterium zundukense</name>
    <dbReference type="NCBI Taxonomy" id="1867719"/>
    <lineage>
        <taxon>Bacteria</taxon>
        <taxon>Pseudomonadati</taxon>
        <taxon>Pseudomonadota</taxon>
        <taxon>Alphaproteobacteria</taxon>
        <taxon>Hyphomicrobiales</taxon>
        <taxon>Phyllobacteriaceae</taxon>
        <taxon>Phyllobacterium</taxon>
    </lineage>
</organism>
<name>A0A2N9VRS8_9HYPH</name>
<gene>
    <name evidence="2" type="ORF">B5P45_24505</name>
</gene>
<sequence length="212" mass="23357">MRPDNKPVLANCSGHYCESLPIVDLRSHFLCAWSRNGLGSRPVTVVPDGCVDLLWAQGRVTVAGPDIGPQLVDPAMTSIIGMRFAPGAAAHWLGLPMSELVNRRIDLRELWGTRADALADSLSATRSDEEAASSFEACLARIARTVASPDTAMALAFRRLANVNQDSGVASLSDELNISERTLRRRCHYYYGYGPKVLERILRFQKFLTLVR</sequence>